<dbReference type="Pfam" id="PF01050">
    <property type="entry name" value="MannoseP_isomer"/>
    <property type="match status" value="1"/>
</dbReference>
<proteinExistence type="predicted"/>
<gene>
    <name evidence="2" type="ORF">CVT06_07980</name>
</gene>
<evidence type="ECO:0000259" key="1">
    <source>
        <dbReference type="Pfam" id="PF01050"/>
    </source>
</evidence>
<feature type="domain" description="Mannose-6-phosphate isomerase type II C-terminal" evidence="1">
    <location>
        <begin position="7"/>
        <end position="88"/>
    </location>
</feature>
<dbReference type="EMBL" id="CP049274">
    <property type="protein sequence ID" value="QPH85023.1"/>
    <property type="molecule type" value="Genomic_DNA"/>
</dbReference>
<dbReference type="SUPFAM" id="SSF51182">
    <property type="entry name" value="RmlC-like cupins"/>
    <property type="match status" value="1"/>
</dbReference>
<organism evidence="2 3">
    <name type="scientific">Campylobacter concisus</name>
    <dbReference type="NCBI Taxonomy" id="199"/>
    <lineage>
        <taxon>Bacteria</taxon>
        <taxon>Pseudomonadati</taxon>
        <taxon>Campylobacterota</taxon>
        <taxon>Epsilonproteobacteria</taxon>
        <taxon>Campylobacterales</taxon>
        <taxon>Campylobacteraceae</taxon>
        <taxon>Campylobacter</taxon>
    </lineage>
</organism>
<dbReference type="GO" id="GO:0016779">
    <property type="term" value="F:nucleotidyltransferase activity"/>
    <property type="evidence" value="ECO:0007669"/>
    <property type="project" value="InterPro"/>
</dbReference>
<evidence type="ECO:0000313" key="3">
    <source>
        <dbReference type="Proteomes" id="UP000594630"/>
    </source>
</evidence>
<dbReference type="RefSeq" id="WP_107793367.1">
    <property type="nucleotide sequence ID" value="NZ_CP049274.1"/>
</dbReference>
<dbReference type="AlphaFoldDB" id="A0A7S9NFW3"/>
<reference evidence="2 3" key="1">
    <citation type="journal article" date="2018" name="Emerg. Microbes Infect.">
        <title>Genomic analysis of oral Campylobacter concisus strains identified a potential bacterial molecular marker associated with active Crohn's disease.</title>
        <authorList>
            <person name="Liu F."/>
            <person name="Ma R."/>
            <person name="Tay C.Y.A."/>
            <person name="Octavia S."/>
            <person name="Lan R."/>
            <person name="Chung H.K.L."/>
            <person name="Riordan S.M."/>
            <person name="Grimm M.C."/>
            <person name="Leong R.W."/>
            <person name="Tanaka M.M."/>
            <person name="Connor S."/>
            <person name="Zhang L."/>
        </authorList>
    </citation>
    <scope>NUCLEOTIDE SEQUENCE [LARGE SCALE GENOMIC DNA]</scope>
    <source>
        <strain evidence="2 3">P10CDO-S2</strain>
    </source>
</reference>
<dbReference type="InterPro" id="IPR011051">
    <property type="entry name" value="RmlC_Cupin_sf"/>
</dbReference>
<dbReference type="InterPro" id="IPR001538">
    <property type="entry name" value="Man6P_isomerase-2_C"/>
</dbReference>
<protein>
    <submittedName>
        <fullName evidence="2">Cupin</fullName>
    </submittedName>
</protein>
<dbReference type="Gene3D" id="2.60.120.10">
    <property type="entry name" value="Jelly Rolls"/>
    <property type="match status" value="1"/>
</dbReference>
<name>A0A7S9NFW3_9BACT</name>
<accession>A0A7S9NFW3</accession>
<evidence type="ECO:0000313" key="2">
    <source>
        <dbReference type="EMBL" id="QPH85023.1"/>
    </source>
</evidence>
<dbReference type="InterPro" id="IPR014710">
    <property type="entry name" value="RmlC-like_jellyroll"/>
</dbReference>
<sequence>MEIIVIEKPWGKEELLEKNERYMFKRLTMYKGHACSLQYHEIKVETVYLLSGILKVYLGDNEHELSQIIMNPNDVITLKPFKIHRMEAIEDCIYLEASTPELEDVIRLQDRYKRA</sequence>
<dbReference type="Proteomes" id="UP000594630">
    <property type="component" value="Chromosome"/>
</dbReference>
<dbReference type="GO" id="GO:0005976">
    <property type="term" value="P:polysaccharide metabolic process"/>
    <property type="evidence" value="ECO:0007669"/>
    <property type="project" value="InterPro"/>
</dbReference>